<dbReference type="PANTHER" id="PTHR22926">
    <property type="entry name" value="PHOSPHO-N-ACETYLMURAMOYL-PENTAPEPTIDE-TRANSFERASE"/>
    <property type="match status" value="1"/>
</dbReference>
<feature type="transmembrane region" description="Helical" evidence="8">
    <location>
        <begin position="319"/>
        <end position="340"/>
    </location>
</feature>
<dbReference type="GO" id="GO:0009103">
    <property type="term" value="P:lipopolysaccharide biosynthetic process"/>
    <property type="evidence" value="ECO:0007669"/>
    <property type="project" value="TreeGrafter"/>
</dbReference>
<dbReference type="EMBL" id="SPIA01000001">
    <property type="protein sequence ID" value="TFH68636.1"/>
    <property type="molecule type" value="Genomic_DNA"/>
</dbReference>
<feature type="transmembrane region" description="Helical" evidence="8">
    <location>
        <begin position="242"/>
        <end position="261"/>
    </location>
</feature>
<keyword evidence="10" id="KW-1185">Reference proteome</keyword>
<keyword evidence="7" id="KW-0460">Magnesium</keyword>
<name>A0A4Y8UIE1_9GAMM</name>
<dbReference type="Pfam" id="PF00953">
    <property type="entry name" value="Glycos_transf_4"/>
    <property type="match status" value="1"/>
</dbReference>
<comment type="cofactor">
    <cofactor evidence="7">
        <name>Mg(2+)</name>
        <dbReference type="ChEBI" id="CHEBI:18420"/>
    </cofactor>
</comment>
<feature type="transmembrane region" description="Helical" evidence="8">
    <location>
        <begin position="12"/>
        <end position="33"/>
    </location>
</feature>
<feature type="transmembrane region" description="Helical" evidence="8">
    <location>
        <begin position="164"/>
        <end position="182"/>
    </location>
</feature>
<evidence type="ECO:0000256" key="8">
    <source>
        <dbReference type="SAM" id="Phobius"/>
    </source>
</evidence>
<evidence type="ECO:0000256" key="7">
    <source>
        <dbReference type="PIRSR" id="PIRSR600715-1"/>
    </source>
</evidence>
<dbReference type="GO" id="GO:0046872">
    <property type="term" value="F:metal ion binding"/>
    <property type="evidence" value="ECO:0007669"/>
    <property type="project" value="UniProtKB-KW"/>
</dbReference>
<evidence type="ECO:0000256" key="4">
    <source>
        <dbReference type="ARBA" id="ARBA00022692"/>
    </source>
</evidence>
<feature type="binding site" evidence="7">
    <location>
        <position position="158"/>
    </location>
    <ligand>
        <name>Mg(2+)</name>
        <dbReference type="ChEBI" id="CHEBI:18420"/>
    </ligand>
</feature>
<keyword evidence="7" id="KW-0479">Metal-binding</keyword>
<organism evidence="9 10">
    <name type="scientific">Gammaproteobacteria bacterium LSUCC0057</name>
    <dbReference type="NCBI Taxonomy" id="2559237"/>
    <lineage>
        <taxon>Bacteria</taxon>
        <taxon>Pseudomonadati</taxon>
        <taxon>Pseudomonadota</taxon>
        <taxon>Gammaproteobacteria</taxon>
        <taxon>Cellvibrionales</taxon>
        <taxon>Porticoccaceae</taxon>
        <taxon>SAR92 clade</taxon>
    </lineage>
</organism>
<feature type="transmembrane region" description="Helical" evidence="8">
    <location>
        <begin position="111"/>
        <end position="127"/>
    </location>
</feature>
<gene>
    <name evidence="9" type="ORF">E3W66_01355</name>
</gene>
<feature type="binding site" evidence="7">
    <location>
        <position position="216"/>
    </location>
    <ligand>
        <name>Mg(2+)</name>
        <dbReference type="ChEBI" id="CHEBI:18420"/>
    </ligand>
</feature>
<dbReference type="OrthoDB" id="9783652at2"/>
<evidence type="ECO:0000256" key="6">
    <source>
        <dbReference type="ARBA" id="ARBA00023136"/>
    </source>
</evidence>
<dbReference type="GO" id="GO:0044038">
    <property type="term" value="P:cell wall macromolecule biosynthetic process"/>
    <property type="evidence" value="ECO:0007669"/>
    <property type="project" value="TreeGrafter"/>
</dbReference>
<evidence type="ECO:0000256" key="5">
    <source>
        <dbReference type="ARBA" id="ARBA00022989"/>
    </source>
</evidence>
<reference evidence="9 10" key="1">
    <citation type="submission" date="2019-03" db="EMBL/GenBank/DDBJ databases">
        <title>Draft genome of Gammaproteobacteria bacterium LSUCC0057, a member of the SAR92 clade.</title>
        <authorList>
            <person name="Lanclos V.C."/>
            <person name="Doiron C."/>
            <person name="Henson M.W."/>
            <person name="Thrash J.C."/>
        </authorList>
    </citation>
    <scope>NUCLEOTIDE SEQUENCE [LARGE SCALE GENOMIC DNA]</scope>
    <source>
        <strain evidence="9 10">LSUCC0057</strain>
    </source>
</reference>
<feature type="transmembrane region" description="Helical" evidence="8">
    <location>
        <begin position="80"/>
        <end position="99"/>
    </location>
</feature>
<evidence type="ECO:0000313" key="10">
    <source>
        <dbReference type="Proteomes" id="UP000298133"/>
    </source>
</evidence>
<dbReference type="GO" id="GO:0016780">
    <property type="term" value="F:phosphotransferase activity, for other substituted phosphate groups"/>
    <property type="evidence" value="ECO:0007669"/>
    <property type="project" value="InterPro"/>
</dbReference>
<accession>A0A4Y8UIE1</accession>
<feature type="transmembrane region" description="Helical" evidence="8">
    <location>
        <begin position="294"/>
        <end position="313"/>
    </location>
</feature>
<dbReference type="Proteomes" id="UP000298133">
    <property type="component" value="Unassembled WGS sequence"/>
</dbReference>
<feature type="transmembrane region" description="Helical" evidence="8">
    <location>
        <begin position="220"/>
        <end position="236"/>
    </location>
</feature>
<keyword evidence="6 8" id="KW-0472">Membrane</keyword>
<comment type="caution">
    <text evidence="9">The sequence shown here is derived from an EMBL/GenBank/DDBJ whole genome shotgun (WGS) entry which is preliminary data.</text>
</comment>
<dbReference type="GO" id="GO:0005886">
    <property type="term" value="C:plasma membrane"/>
    <property type="evidence" value="ECO:0007669"/>
    <property type="project" value="UniProtKB-SubCell"/>
</dbReference>
<feature type="transmembrane region" description="Helical" evidence="8">
    <location>
        <begin position="188"/>
        <end position="208"/>
    </location>
</feature>
<evidence type="ECO:0000313" key="9">
    <source>
        <dbReference type="EMBL" id="TFH68636.1"/>
    </source>
</evidence>
<keyword evidence="4 8" id="KW-0812">Transmembrane</keyword>
<feature type="transmembrane region" description="Helical" evidence="8">
    <location>
        <begin position="139"/>
        <end position="157"/>
    </location>
</feature>
<dbReference type="GO" id="GO:0071555">
    <property type="term" value="P:cell wall organization"/>
    <property type="evidence" value="ECO:0007669"/>
    <property type="project" value="TreeGrafter"/>
</dbReference>
<dbReference type="AlphaFoldDB" id="A0A4Y8UIE1"/>
<feature type="transmembrane region" description="Helical" evidence="8">
    <location>
        <begin position="54"/>
        <end position="74"/>
    </location>
</feature>
<evidence type="ECO:0000256" key="1">
    <source>
        <dbReference type="ARBA" id="ARBA00004651"/>
    </source>
</evidence>
<evidence type="ECO:0000256" key="2">
    <source>
        <dbReference type="ARBA" id="ARBA00022475"/>
    </source>
</evidence>
<dbReference type="PANTHER" id="PTHR22926:SF3">
    <property type="entry name" value="UNDECAPRENYL-PHOSPHATE ALPHA-N-ACETYLGLUCOSAMINYL 1-PHOSPHATE TRANSFERASE"/>
    <property type="match status" value="1"/>
</dbReference>
<dbReference type="InterPro" id="IPR000715">
    <property type="entry name" value="Glycosyl_transferase_4"/>
</dbReference>
<sequence>MLGAVKYGLLALLLYGLGGLYGMVVCLASYFGLAALARDSAKKHGISESDASRMGGSVVLLYLLGSLFLSTGSASSNLELVQSLAVVVPMVAIYLVGLSDDIGIELSPSRRLLLLLLILSASLWVLGETLWDRLGLVQQLLYSVLLLVASGFFINAVNTADGANGLVSGTVLIFLLVALEKAALNSTLLMVVTSCLVGVGLFFILNICLGRFFLGDGGSYLLGMLVVLVLWQQIAAFSLQSLLLLVAVLTYPLYDLLFSAARRLLAGRSPMAADNGHLHNLVYRRVSKTIPANSANSVTGVGIALVFAGPVYLFRDGSAGDIALLFCGQIALYSALWVLLARPKKNAP</sequence>
<protein>
    <recommendedName>
        <fullName evidence="11">Undecaprenyl/decaprenyl-phosphate alpha-N-acetylglucosaminyl 1-phosphate transferase</fullName>
    </recommendedName>
</protein>
<evidence type="ECO:0000256" key="3">
    <source>
        <dbReference type="ARBA" id="ARBA00022679"/>
    </source>
</evidence>
<keyword evidence="5 8" id="KW-1133">Transmembrane helix</keyword>
<keyword evidence="3" id="KW-0808">Transferase</keyword>
<comment type="subcellular location">
    <subcellularLocation>
        <location evidence="1">Cell membrane</location>
        <topology evidence="1">Multi-pass membrane protein</topology>
    </subcellularLocation>
</comment>
<proteinExistence type="predicted"/>
<evidence type="ECO:0008006" key="11">
    <source>
        <dbReference type="Google" id="ProtNLM"/>
    </source>
</evidence>
<keyword evidence="2" id="KW-1003">Cell membrane</keyword>